<name>A0ACC3DKH1_9PEZI</name>
<evidence type="ECO:0000313" key="2">
    <source>
        <dbReference type="Proteomes" id="UP001186974"/>
    </source>
</evidence>
<evidence type="ECO:0000313" key="1">
    <source>
        <dbReference type="EMBL" id="KAK3077000.1"/>
    </source>
</evidence>
<accession>A0ACC3DKH1</accession>
<proteinExistence type="predicted"/>
<sequence>MPPQPDTTTQNQMQAYVMMLHERALHPLKGRLRPADGPALENLFLHLQWPKLHASMPDRNRDQGASDVDEAFATLLE</sequence>
<organism evidence="1 2">
    <name type="scientific">Coniosporium uncinatum</name>
    <dbReference type="NCBI Taxonomy" id="93489"/>
    <lineage>
        <taxon>Eukaryota</taxon>
        <taxon>Fungi</taxon>
        <taxon>Dikarya</taxon>
        <taxon>Ascomycota</taxon>
        <taxon>Pezizomycotina</taxon>
        <taxon>Dothideomycetes</taxon>
        <taxon>Dothideomycetes incertae sedis</taxon>
        <taxon>Coniosporium</taxon>
    </lineage>
</organism>
<keyword evidence="2" id="KW-1185">Reference proteome</keyword>
<dbReference type="EMBL" id="JAWDJW010003319">
    <property type="protein sequence ID" value="KAK3077000.1"/>
    <property type="molecule type" value="Genomic_DNA"/>
</dbReference>
<protein>
    <submittedName>
        <fullName evidence="1">Uncharacterized protein</fullName>
    </submittedName>
</protein>
<dbReference type="Proteomes" id="UP001186974">
    <property type="component" value="Unassembled WGS sequence"/>
</dbReference>
<gene>
    <name evidence="1" type="ORF">LTS18_011462</name>
</gene>
<reference evidence="1" key="1">
    <citation type="submission" date="2024-09" db="EMBL/GenBank/DDBJ databases">
        <title>Black Yeasts Isolated from many extreme environments.</title>
        <authorList>
            <person name="Coleine C."/>
            <person name="Stajich J.E."/>
            <person name="Selbmann L."/>
        </authorList>
    </citation>
    <scope>NUCLEOTIDE SEQUENCE</scope>
    <source>
        <strain evidence="1">CCFEE 5737</strain>
    </source>
</reference>
<comment type="caution">
    <text evidence="1">The sequence shown here is derived from an EMBL/GenBank/DDBJ whole genome shotgun (WGS) entry which is preliminary data.</text>
</comment>
<feature type="non-terminal residue" evidence="1">
    <location>
        <position position="77"/>
    </location>
</feature>